<dbReference type="InterPro" id="IPR008792">
    <property type="entry name" value="PQQD"/>
</dbReference>
<dbReference type="Pfam" id="PF05402">
    <property type="entry name" value="PqqD"/>
    <property type="match status" value="1"/>
</dbReference>
<sequence length="89" mass="9692">MIVHKQDGWLAARVGTEVLMMSVERGLYLGLSEVGARIWELLDGCPDSVAICDRLESEFVVTRETCAAEVALFLDQLAAQGVVRCEPPG</sequence>
<dbReference type="InterPro" id="IPR041881">
    <property type="entry name" value="PqqD_sf"/>
</dbReference>
<evidence type="ECO:0000313" key="1">
    <source>
        <dbReference type="EMBL" id="UUL82451.1"/>
    </source>
</evidence>
<protein>
    <submittedName>
        <fullName evidence="1">PqqD family protein</fullName>
    </submittedName>
</protein>
<evidence type="ECO:0000313" key="2">
    <source>
        <dbReference type="Proteomes" id="UP001058533"/>
    </source>
</evidence>
<proteinExistence type="predicted"/>
<dbReference type="EMBL" id="CP101740">
    <property type="protein sequence ID" value="UUL82451.1"/>
    <property type="molecule type" value="Genomic_DNA"/>
</dbReference>
<keyword evidence="2" id="KW-1185">Reference proteome</keyword>
<dbReference type="RefSeq" id="WP_256506284.1">
    <property type="nucleotide sequence ID" value="NZ_CP101740.1"/>
</dbReference>
<dbReference type="Gene3D" id="1.10.10.1150">
    <property type="entry name" value="Coenzyme PQQ synthesis protein D (PqqD)"/>
    <property type="match status" value="1"/>
</dbReference>
<accession>A0ABY5L912</accession>
<reference evidence="1" key="1">
    <citation type="submission" date="2022-07" db="EMBL/GenBank/DDBJ databases">
        <title>Sphingomonas sp. nov., a novel bacterium isolated from the north slope of the Mount Everest.</title>
        <authorList>
            <person name="Cui X."/>
            <person name="Liu Y."/>
        </authorList>
    </citation>
    <scope>NUCLEOTIDE SEQUENCE</scope>
    <source>
        <strain evidence="1">S5-59</strain>
    </source>
</reference>
<dbReference type="Proteomes" id="UP001058533">
    <property type="component" value="Chromosome"/>
</dbReference>
<organism evidence="1 2">
    <name type="scientific">Sphingomonas qomolangmaensis</name>
    <dbReference type="NCBI Taxonomy" id="2918765"/>
    <lineage>
        <taxon>Bacteria</taxon>
        <taxon>Pseudomonadati</taxon>
        <taxon>Pseudomonadota</taxon>
        <taxon>Alphaproteobacteria</taxon>
        <taxon>Sphingomonadales</taxon>
        <taxon>Sphingomonadaceae</taxon>
        <taxon>Sphingomonas</taxon>
    </lineage>
</organism>
<name>A0ABY5L912_9SPHN</name>
<gene>
    <name evidence="1" type="ORF">NMP03_14980</name>
</gene>